<keyword evidence="4" id="KW-1185">Reference proteome</keyword>
<gene>
    <name evidence="3" type="ORF">AGLY_001599</name>
</gene>
<dbReference type="EMBL" id="VYZN01000002">
    <property type="protein sequence ID" value="KAE9544420.1"/>
    <property type="molecule type" value="Genomic_DNA"/>
</dbReference>
<protein>
    <recommendedName>
        <fullName evidence="5">Right handed beta helix domain-containing protein</fullName>
    </recommendedName>
</protein>
<proteinExistence type="predicted"/>
<accession>A0A6G0U6L7</accession>
<reference evidence="3 4" key="1">
    <citation type="submission" date="2019-08" db="EMBL/GenBank/DDBJ databases">
        <title>The genome of the soybean aphid Biotype 1, its phylome, world population structure and adaptation to the North American continent.</title>
        <authorList>
            <person name="Giordano R."/>
            <person name="Donthu R.K."/>
            <person name="Hernandez A.G."/>
            <person name="Wright C.L."/>
            <person name="Zimin A.V."/>
        </authorList>
    </citation>
    <scope>NUCLEOTIDE SEQUENCE [LARGE SCALE GENOMIC DNA]</scope>
    <source>
        <tissue evidence="3">Whole aphids</tissue>
    </source>
</reference>
<feature type="chain" id="PRO_5026335042" description="Right handed beta helix domain-containing protein" evidence="2">
    <location>
        <begin position="24"/>
        <end position="451"/>
    </location>
</feature>
<dbReference type="InterPro" id="IPR011050">
    <property type="entry name" value="Pectin_lyase_fold/virulence"/>
</dbReference>
<dbReference type="Proteomes" id="UP000475862">
    <property type="component" value="Unassembled WGS sequence"/>
</dbReference>
<evidence type="ECO:0000313" key="3">
    <source>
        <dbReference type="EMBL" id="KAE9544420.1"/>
    </source>
</evidence>
<feature type="region of interest" description="Disordered" evidence="1">
    <location>
        <begin position="403"/>
        <end position="422"/>
    </location>
</feature>
<comment type="caution">
    <text evidence="3">The sequence shown here is derived from an EMBL/GenBank/DDBJ whole genome shotgun (WGS) entry which is preliminary data.</text>
</comment>
<evidence type="ECO:0008006" key="5">
    <source>
        <dbReference type="Google" id="ProtNLM"/>
    </source>
</evidence>
<dbReference type="SUPFAM" id="SSF51126">
    <property type="entry name" value="Pectin lyase-like"/>
    <property type="match status" value="1"/>
</dbReference>
<evidence type="ECO:0000256" key="1">
    <source>
        <dbReference type="SAM" id="MobiDB-lite"/>
    </source>
</evidence>
<sequence>MTTRRKLLLLTVTFLAFYGTAGAQPRGSAGSSGPAVRSICDICACAPDNVRPVTVNCTCTKTKLLIVRDEDAALLSSVQDLTLASCGFVSLPSSGLSASTSLARVTVRDMKLFHYTAGLFPALESLTVENVDELVLDGFGTANRTLRHLTLRRTAVVKLVKGTVTTAAPLRRVLFDRVDVDEIESGALDMSFAGDGDSGQLAAADGFTVVNSTIKSVQSSGVAVRSGAVRILNSTLDNLAPGAVVVDDARRGVRLSGNRLGSMVGDSLSAMQWDGGDASVRVDGNEFRALPADMQLLRSERPADFVGNYVDNVDLGPFLFGLGPAVRAAGNLFTCDCDPRRISVLKLNKVFPGLLQPDVDTRFAGLLADNYCRQPANTTLAGYRDLLVREIVCEGANVTAVQPSLESPTGRPQPSGGDTAAQNRGNAVATAAAYASAAAVVTSFLLRTVIC</sequence>
<dbReference type="OrthoDB" id="6622646at2759"/>
<feature type="compositionally biased region" description="Polar residues" evidence="1">
    <location>
        <begin position="403"/>
        <end position="412"/>
    </location>
</feature>
<feature type="signal peptide" evidence="2">
    <location>
        <begin position="1"/>
        <end position="23"/>
    </location>
</feature>
<evidence type="ECO:0000313" key="4">
    <source>
        <dbReference type="Proteomes" id="UP000475862"/>
    </source>
</evidence>
<dbReference type="AlphaFoldDB" id="A0A6G0U6L7"/>
<name>A0A6G0U6L7_APHGL</name>
<organism evidence="3 4">
    <name type="scientific">Aphis glycines</name>
    <name type="common">Soybean aphid</name>
    <dbReference type="NCBI Taxonomy" id="307491"/>
    <lineage>
        <taxon>Eukaryota</taxon>
        <taxon>Metazoa</taxon>
        <taxon>Ecdysozoa</taxon>
        <taxon>Arthropoda</taxon>
        <taxon>Hexapoda</taxon>
        <taxon>Insecta</taxon>
        <taxon>Pterygota</taxon>
        <taxon>Neoptera</taxon>
        <taxon>Paraneoptera</taxon>
        <taxon>Hemiptera</taxon>
        <taxon>Sternorrhyncha</taxon>
        <taxon>Aphidomorpha</taxon>
        <taxon>Aphidoidea</taxon>
        <taxon>Aphididae</taxon>
        <taxon>Aphidini</taxon>
        <taxon>Aphis</taxon>
        <taxon>Aphis</taxon>
    </lineage>
</organism>
<keyword evidence="2" id="KW-0732">Signal</keyword>
<evidence type="ECO:0000256" key="2">
    <source>
        <dbReference type="SAM" id="SignalP"/>
    </source>
</evidence>